<keyword evidence="4" id="KW-1185">Reference proteome</keyword>
<feature type="compositionally biased region" description="Polar residues" evidence="1">
    <location>
        <begin position="1"/>
        <end position="11"/>
    </location>
</feature>
<organism evidence="3 4">
    <name type="scientific">Larkinella bovis</name>
    <dbReference type="NCBI Taxonomy" id="683041"/>
    <lineage>
        <taxon>Bacteria</taxon>
        <taxon>Pseudomonadati</taxon>
        <taxon>Bacteroidota</taxon>
        <taxon>Cytophagia</taxon>
        <taxon>Cytophagales</taxon>
        <taxon>Spirosomataceae</taxon>
        <taxon>Larkinella</taxon>
    </lineage>
</organism>
<reference evidence="4" key="1">
    <citation type="journal article" date="2019" name="Int. J. Syst. Evol. Microbiol.">
        <title>The Global Catalogue of Microorganisms (GCM) 10K type strain sequencing project: providing services to taxonomists for standard genome sequencing and annotation.</title>
        <authorList>
            <consortium name="The Broad Institute Genomics Platform"/>
            <consortium name="The Broad Institute Genome Sequencing Center for Infectious Disease"/>
            <person name="Wu L."/>
            <person name="Ma J."/>
        </authorList>
    </citation>
    <scope>NUCLEOTIDE SEQUENCE [LARGE SCALE GENOMIC DNA]</scope>
    <source>
        <strain evidence="4">CCUG 55250</strain>
    </source>
</reference>
<evidence type="ECO:0000313" key="3">
    <source>
        <dbReference type="EMBL" id="MFC5411443.1"/>
    </source>
</evidence>
<dbReference type="EMBL" id="JBHSMA010000006">
    <property type="protein sequence ID" value="MFC5411443.1"/>
    <property type="molecule type" value="Genomic_DNA"/>
</dbReference>
<proteinExistence type="predicted"/>
<sequence length="99" mass="11014">MSGTLHSSTTVGMEGRQKTAPTKESCEHQAKCLKRIQAILDGGATDEEKEYFKQHIEICQPCIDMYNLEKCIKEALQGKVEKKCCPDKIAAAIQAEINK</sequence>
<dbReference type="InterPro" id="IPR027383">
    <property type="entry name" value="Znf_put"/>
</dbReference>
<dbReference type="Proteomes" id="UP001596106">
    <property type="component" value="Unassembled WGS sequence"/>
</dbReference>
<evidence type="ECO:0000259" key="2">
    <source>
        <dbReference type="Pfam" id="PF13490"/>
    </source>
</evidence>
<comment type="caution">
    <text evidence="3">The sequence shown here is derived from an EMBL/GenBank/DDBJ whole genome shotgun (WGS) entry which is preliminary data.</text>
</comment>
<gene>
    <name evidence="3" type="ORF">ACFPMF_19125</name>
</gene>
<accession>A0ABW0IFC2</accession>
<evidence type="ECO:0000256" key="1">
    <source>
        <dbReference type="SAM" id="MobiDB-lite"/>
    </source>
</evidence>
<dbReference type="Pfam" id="PF13490">
    <property type="entry name" value="zf-HC2"/>
    <property type="match status" value="1"/>
</dbReference>
<feature type="domain" description="Putative zinc-finger" evidence="2">
    <location>
        <begin position="32"/>
        <end position="62"/>
    </location>
</feature>
<evidence type="ECO:0000313" key="4">
    <source>
        <dbReference type="Proteomes" id="UP001596106"/>
    </source>
</evidence>
<feature type="region of interest" description="Disordered" evidence="1">
    <location>
        <begin position="1"/>
        <end position="25"/>
    </location>
</feature>
<protein>
    <submittedName>
        <fullName evidence="3">Zf-HC2 domain-containing protein</fullName>
    </submittedName>
</protein>
<name>A0ABW0IFC2_9BACT</name>